<comment type="caution">
    <text evidence="1">The sequence shown here is derived from an EMBL/GenBank/DDBJ whole genome shotgun (WGS) entry which is preliminary data.</text>
</comment>
<proteinExistence type="predicted"/>
<accession>A0A1F8EZE3</accession>
<evidence type="ECO:0000313" key="2">
    <source>
        <dbReference type="Proteomes" id="UP000177507"/>
    </source>
</evidence>
<gene>
    <name evidence="1" type="ORF">A2831_01580</name>
</gene>
<protein>
    <submittedName>
        <fullName evidence="1">Uncharacterized protein</fullName>
    </submittedName>
</protein>
<sequence length="231" mass="25856">MFKNGSKPVIFLGIFLMSAGVVLGQQSFDINLVNSNFKNMLGLRLNNFPRPQFVKQTAAAFNGNRLGFEVKFITAEDFNAKFEGKGVVANPFVDNKIIYVVMTGEAQRKAFASIDRSHADYEKMRSAIDLVLILNELIFEMTSPAQRTDILMQLTRISKSTEDGTEKTPAILATIRKHLSSYQVVKFFLEAKSRYGQVRPDGSILDTLLFISGHNVNEAITVFLEESLFGK</sequence>
<dbReference type="Proteomes" id="UP000177507">
    <property type="component" value="Unassembled WGS sequence"/>
</dbReference>
<dbReference type="AlphaFoldDB" id="A0A1F8EZE3"/>
<organism evidence="1 2">
    <name type="scientific">Candidatus Yanofskybacteria bacterium RIFCSPHIGHO2_01_FULL_44_17</name>
    <dbReference type="NCBI Taxonomy" id="1802668"/>
    <lineage>
        <taxon>Bacteria</taxon>
        <taxon>Candidatus Yanofskyibacteriota</taxon>
    </lineage>
</organism>
<reference evidence="1 2" key="1">
    <citation type="journal article" date="2016" name="Nat. Commun.">
        <title>Thousands of microbial genomes shed light on interconnected biogeochemical processes in an aquifer system.</title>
        <authorList>
            <person name="Anantharaman K."/>
            <person name="Brown C.T."/>
            <person name="Hug L.A."/>
            <person name="Sharon I."/>
            <person name="Castelle C.J."/>
            <person name="Probst A.J."/>
            <person name="Thomas B.C."/>
            <person name="Singh A."/>
            <person name="Wilkins M.J."/>
            <person name="Karaoz U."/>
            <person name="Brodie E.L."/>
            <person name="Williams K.H."/>
            <person name="Hubbard S.S."/>
            <person name="Banfield J.F."/>
        </authorList>
    </citation>
    <scope>NUCLEOTIDE SEQUENCE [LARGE SCALE GENOMIC DNA]</scope>
</reference>
<name>A0A1F8EZE3_9BACT</name>
<dbReference type="STRING" id="1802668.A2831_01580"/>
<evidence type="ECO:0000313" key="1">
    <source>
        <dbReference type="EMBL" id="OGN05409.1"/>
    </source>
</evidence>
<dbReference type="EMBL" id="MGJI01000009">
    <property type="protein sequence ID" value="OGN05409.1"/>
    <property type="molecule type" value="Genomic_DNA"/>
</dbReference>